<evidence type="ECO:0000256" key="4">
    <source>
        <dbReference type="SAM" id="Phobius"/>
    </source>
</evidence>
<dbReference type="Pfam" id="PF00059">
    <property type="entry name" value="Lectin_C"/>
    <property type="match status" value="1"/>
</dbReference>
<dbReference type="InterPro" id="IPR016186">
    <property type="entry name" value="C-type_lectin-like/link_sf"/>
</dbReference>
<dbReference type="Gene3D" id="3.10.100.10">
    <property type="entry name" value="Mannose-Binding Protein A, subunit A"/>
    <property type="match status" value="1"/>
</dbReference>
<dbReference type="InterPro" id="IPR001304">
    <property type="entry name" value="C-type_lectin-like"/>
</dbReference>
<dbReference type="InterPro" id="IPR016187">
    <property type="entry name" value="CTDL_fold"/>
</dbReference>
<keyword evidence="2" id="KW-1015">Disulfide bond</keyword>
<keyword evidence="4" id="KW-0812">Transmembrane</keyword>
<evidence type="ECO:0000313" key="6">
    <source>
        <dbReference type="Proteomes" id="UP001652624"/>
    </source>
</evidence>
<keyword evidence="4" id="KW-1133">Transmembrane helix</keyword>
<keyword evidence="3" id="KW-0175">Coiled coil</keyword>
<name>A0ABM3WLX7_ERIEU</name>
<feature type="transmembrane region" description="Helical" evidence="4">
    <location>
        <begin position="141"/>
        <end position="163"/>
    </location>
</feature>
<dbReference type="GeneID" id="103122256"/>
<evidence type="ECO:0000259" key="5">
    <source>
        <dbReference type="PROSITE" id="PS50041"/>
    </source>
</evidence>
<dbReference type="PROSITE" id="PS00615">
    <property type="entry name" value="C_TYPE_LECTIN_1"/>
    <property type="match status" value="1"/>
</dbReference>
<keyword evidence="1" id="KW-0430">Lectin</keyword>
<dbReference type="PROSITE" id="PS50041">
    <property type="entry name" value="C_TYPE_LECTIN_2"/>
    <property type="match status" value="1"/>
</dbReference>
<evidence type="ECO:0000313" key="7">
    <source>
        <dbReference type="RefSeq" id="XP_060037582.1"/>
    </source>
</evidence>
<dbReference type="Proteomes" id="UP001652624">
    <property type="component" value="Chromosome 23"/>
</dbReference>
<dbReference type="InterPro" id="IPR050111">
    <property type="entry name" value="C-type_lectin/snaclec_domain"/>
</dbReference>
<dbReference type="SMART" id="SM00034">
    <property type="entry name" value="CLECT"/>
    <property type="match status" value="1"/>
</dbReference>
<feature type="domain" description="C-type lectin" evidence="5">
    <location>
        <begin position="282"/>
        <end position="388"/>
    </location>
</feature>
<dbReference type="RefSeq" id="XP_060037582.1">
    <property type="nucleotide sequence ID" value="XM_060181599.1"/>
</dbReference>
<accession>A0ABM3WLX7</accession>
<sequence length="399" mass="44396">MGCLLTMDTPEYSKWGDRLLEDPTGMSKRTASLDPAVLSGMCGVEVWGEKRQPRRFLVVRTGDTLDPWSQLDWGSNPDSAPFGDVGPKASHRASLIPGGAPASRTFDPWSPGSRTFLAQDSESTPVTPGPWGSWGHWGRRAILVGLVLSATAVLWVIILSVLLSKASTEQGTLQDHQDLLGTKAMKLTAVLGDLKKEVTAYNSSLQGVQAQLQTTSKELKEAEVKLMEQESTLRELNDRVTQSLAKAGRDLEDIRTELFRELGSIKVGNVSCSQCPASWIPFQGSCYFFSQQRAQWDQAQRLCADAEAHLVIVKDLEEQKRKECIKKKLDSEAAPQILPQPESPYWHFSCNDLSNWNRGEPNDSRGKEDCVMMLHTGMWNDAPCNNERDNWVCEKRQSC</sequence>
<feature type="coiled-coil region" evidence="3">
    <location>
        <begin position="205"/>
        <end position="246"/>
    </location>
</feature>
<dbReference type="InterPro" id="IPR018378">
    <property type="entry name" value="C-type_lectin_CS"/>
</dbReference>
<gene>
    <name evidence="7" type="primary">LOC103122256</name>
</gene>
<evidence type="ECO:0000256" key="1">
    <source>
        <dbReference type="ARBA" id="ARBA00022734"/>
    </source>
</evidence>
<keyword evidence="4" id="KW-0472">Membrane</keyword>
<proteinExistence type="predicted"/>
<keyword evidence="6" id="KW-1185">Reference proteome</keyword>
<dbReference type="SUPFAM" id="SSF56436">
    <property type="entry name" value="C-type lectin-like"/>
    <property type="match status" value="1"/>
</dbReference>
<evidence type="ECO:0000256" key="3">
    <source>
        <dbReference type="SAM" id="Coils"/>
    </source>
</evidence>
<dbReference type="PANTHER" id="PTHR22803">
    <property type="entry name" value="MANNOSE, PHOSPHOLIPASE, LECTIN RECEPTOR RELATED"/>
    <property type="match status" value="1"/>
</dbReference>
<organism evidence="6 7">
    <name type="scientific">Erinaceus europaeus</name>
    <name type="common">Western European hedgehog</name>
    <dbReference type="NCBI Taxonomy" id="9365"/>
    <lineage>
        <taxon>Eukaryota</taxon>
        <taxon>Metazoa</taxon>
        <taxon>Chordata</taxon>
        <taxon>Craniata</taxon>
        <taxon>Vertebrata</taxon>
        <taxon>Euteleostomi</taxon>
        <taxon>Mammalia</taxon>
        <taxon>Eutheria</taxon>
        <taxon>Laurasiatheria</taxon>
        <taxon>Eulipotyphla</taxon>
        <taxon>Erinaceidae</taxon>
        <taxon>Erinaceinae</taxon>
        <taxon>Erinaceus</taxon>
    </lineage>
</organism>
<protein>
    <submittedName>
        <fullName evidence="7">C-type lectin domain family 4 member G-like isoform X2</fullName>
    </submittedName>
</protein>
<reference evidence="7" key="1">
    <citation type="submission" date="2025-08" db="UniProtKB">
        <authorList>
            <consortium name="RefSeq"/>
        </authorList>
    </citation>
    <scope>IDENTIFICATION</scope>
</reference>
<evidence type="ECO:0000256" key="2">
    <source>
        <dbReference type="ARBA" id="ARBA00023157"/>
    </source>
</evidence>